<dbReference type="Pfam" id="PF00530">
    <property type="entry name" value="SRCR"/>
    <property type="match status" value="2"/>
</dbReference>
<feature type="compositionally biased region" description="Pro residues" evidence="10">
    <location>
        <begin position="1347"/>
        <end position="1357"/>
    </location>
</feature>
<evidence type="ECO:0000256" key="1">
    <source>
        <dbReference type="ARBA" id="ARBA00004613"/>
    </source>
</evidence>
<dbReference type="GO" id="GO:0160032">
    <property type="term" value="P:Toll receptor ligand protein activation cascade"/>
    <property type="evidence" value="ECO:0007669"/>
    <property type="project" value="UniProtKB-ARBA"/>
</dbReference>
<dbReference type="PROSITE" id="PS50287">
    <property type="entry name" value="SRCR_2"/>
    <property type="match status" value="2"/>
</dbReference>
<accession>B4MXU6</accession>
<evidence type="ECO:0000259" key="12">
    <source>
        <dbReference type="PROSITE" id="PS50240"/>
    </source>
</evidence>
<evidence type="ECO:0000313" key="16">
    <source>
        <dbReference type="Proteomes" id="UP000007798"/>
    </source>
</evidence>
<dbReference type="Gene3D" id="2.40.128.620">
    <property type="match status" value="1"/>
</dbReference>
<comment type="caution">
    <text evidence="8">Lacks conserved residue(s) required for the propagation of feature annotation.</text>
</comment>
<dbReference type="SMART" id="SM00192">
    <property type="entry name" value="LDLa"/>
    <property type="match status" value="2"/>
</dbReference>
<dbReference type="InParanoid" id="B4MXU6"/>
<dbReference type="InterPro" id="IPR002172">
    <property type="entry name" value="LDrepeatLR_classA_rpt"/>
</dbReference>
<dbReference type="PROSITE" id="PS50940">
    <property type="entry name" value="CHIT_BIND_II"/>
    <property type="match status" value="7"/>
</dbReference>
<keyword evidence="16" id="KW-1185">Reference proteome</keyword>
<dbReference type="eggNOG" id="KOG3627">
    <property type="taxonomic scope" value="Eukaryota"/>
</dbReference>
<dbReference type="InterPro" id="IPR002557">
    <property type="entry name" value="Chitin-bd_dom"/>
</dbReference>
<dbReference type="MEROPS" id="S01.461"/>
<dbReference type="PANTHER" id="PTHR24258">
    <property type="entry name" value="SERINE PROTEASE-RELATED"/>
    <property type="match status" value="1"/>
</dbReference>
<evidence type="ECO:0000259" key="13">
    <source>
        <dbReference type="PROSITE" id="PS50287"/>
    </source>
</evidence>
<feature type="compositionally biased region" description="Basic and acidic residues" evidence="10">
    <location>
        <begin position="1596"/>
        <end position="1607"/>
    </location>
</feature>
<feature type="compositionally biased region" description="Basic residues" evidence="10">
    <location>
        <begin position="1656"/>
        <end position="1670"/>
    </location>
</feature>
<dbReference type="FunCoup" id="B4MXU6">
    <property type="interactions" value="2"/>
</dbReference>
<evidence type="ECO:0000256" key="9">
    <source>
        <dbReference type="RuleBase" id="RU363034"/>
    </source>
</evidence>
<dbReference type="SMART" id="SM00202">
    <property type="entry name" value="SR"/>
    <property type="match status" value="2"/>
</dbReference>
<dbReference type="InterPro" id="IPR009003">
    <property type="entry name" value="Peptidase_S1_PA"/>
</dbReference>
<feature type="domain" description="Chitin-binding type-2" evidence="14">
    <location>
        <begin position="361"/>
        <end position="407"/>
    </location>
</feature>
<feature type="disulfide bond" evidence="8">
    <location>
        <begin position="2018"/>
        <end position="2028"/>
    </location>
</feature>
<feature type="domain" description="SRCR" evidence="13">
    <location>
        <begin position="1798"/>
        <end position="1901"/>
    </location>
</feature>
<dbReference type="SUPFAM" id="SSF56487">
    <property type="entry name" value="SRCR-like"/>
    <property type="match status" value="2"/>
</dbReference>
<dbReference type="InterPro" id="IPR023415">
    <property type="entry name" value="LDLR_class-A_CS"/>
</dbReference>
<dbReference type="InterPro" id="IPR033116">
    <property type="entry name" value="TRYPSIN_SER"/>
</dbReference>
<dbReference type="HOGENOM" id="CLU_226901_0_0_1"/>
<feature type="domain" description="Peptidase S1" evidence="12">
    <location>
        <begin position="2127"/>
        <end position="2366"/>
    </location>
</feature>
<feature type="compositionally biased region" description="Acidic residues" evidence="10">
    <location>
        <begin position="1554"/>
        <end position="1567"/>
    </location>
</feature>
<dbReference type="FunFam" id="2.170.140.10:FF:000003">
    <property type="entry name" value="Tequila, isoform D"/>
    <property type="match status" value="2"/>
</dbReference>
<sequence length="2372" mass="260560">MSKGLLGLWLLLAVLNRLQCSNAYQSGGSYYDAGQSGLSASTQSSYGGSARIQEQPIYERESACPAGFTGLKPYPHDCHRFVNCFNGRPTIQTCAPGTLFDARNLQCDSPSKVSCNGDIAEAAAAAVNSNQSSRSARLRQINTEPKCPAGVNGLHPHPFDCTKFLNCANGQTFVQSCGPGTAFSASLLICDYKNKVDCGAGISGGVAASEAYETTKTNTPYQKVATRKVVVRAVLRVWSNARPPRSLMVNGWCVFSLPPPPTPNCLVIGRPNPIALPLAALSDQHLNDLLCPAGVVGLFAHPFDQTKYLHCKAGKVAIQSCIPNYVFSIPNAYCKLKTEALYGEYVAYIVSVVSYEYSLILTACPAGTDGLHLYPYDGNKYIRCSNGKMSILRCEQQMAFSLSQRICRPRRLLASGDYVRFFEELQVELTGAQSGSYSYRDSQAFQSSLSACPRSLQGNYPYPFHGAYFIRCQNGLLQVESCPRGFVYSLGQRKCGNPRELSEHDYLSYSHRTLQISTDFMQDLTTVTCPTQISHGYYPHPFDCTKYLICRDQQTSVASCDQGTVFSISQQVCVARDQLAENDRVEYLSETQHEFYNQEEAEAEVSVTRENHLGHQHQGEVNCPPGAQGLQPHPFDCTKFLNCANGQTFIQNCGPGTAWNRISQVCDHKDKVAECHTGTTAYSSPGTSHGSTLISGNSGVYIPSASGSSFSSISGNGAVYSPATFSSSSTSTSGNAGVYSPSASGSSFISGNAGVYSPSASGSSFSSIAGNGAVYSPSISSSSSTSTSGKAGVYSPSASGSSFSSISGNGAVYSPATFSSSSTSTSGNAGVYSPSAPSSSFISGNTGTYSPSTSSSSSTSISGNSAAFSYKRLICPSSVYGLFPHPFDGSSYVSCQEGHTQIQQCPSGHVFSLSQGYCVYEQHVASWDHITGYQRQAQHLQQQEIDFLFCPQDGHHVYPFDCSKFLSCEGNDILLVSCPPGEHFSFSQHRCQGVEQVQRQERLYTISELLIIYEWWQQIKTQSLDAAIFCPMGLSGSILLPHPRVPSKYLTCPQSAERRLASISDCSPEQIFSISRKLCLASALVARNDRCDYNYDVMIDQSSYESRQSKAYNEGRGESAGGNRWSSMNMQRPAGIGFTNYHQQQQQQQVGQVNQQYGGEAGGWSGHGTSFTHRIPTQSVLYVEGSLQPNRNYPSYKTPLAPMAPASTDHVYYANPVVEEVEEEEEDHQQPQPHQSHYSPNSLSRQDFSRDLVGAGQQYPNHDLPPLAPLGGQQPLDLDYTPDAGQQSVDLDQNLTPHSPSHDQFPSETHQEPVDLYDPPVKGFPTPSSPLPHQPVIDESNLYGGLQPPPPPAPTPAAQPSTPSTTRLPTNLRTFPIYPPMANVSSPKEVRPPHYSPGYAAVAHSHNTSWQKIPPPTTTPKAHDPFIPSEDIDDNLDEFGESTTKRHDLSPPPFDHKFYNPTLNSRAAKADSNSDPSNDQRIFGEALRLMLRPYFNHSGNAPEILAKQTESAIATVISKPPTSRTIASTSTTTTPRNSIRPDDDVELIVAGEQESLDIETNESDSDSDSVVPDAEETTHTEQTINPTTYAFGDTQNDFHRGTRKVDIDSMTTTTTTSSTTTATNNKNNNNNNWHTPHNRDFHRRHPNLPDPFEKPHSHHQHQHHNNHHYHSPLYHSQHPELLNPFRQNPEQNSPDTTTPDIVHHQHHHPDQRLPKSFDSPKDQDEDEDEEYLPNPNAEETTPKSQYQISMRSNFQDNDCEFDCGNGKCIKQKEVCNGVNNCGPNRRDESQCQHLGYQVRLTGGENSHMGRVEVKVNGQWGYVCDDKFGLRDADVVCRELGYKMGAQEVRGNSYYAPPDRNFNYMMDKVECQGNETMLKDCQFKGWGIHNCGVDEVVGVVCKVPVLKCPNNYWLCHTSKECIPPAFVCDHTEDCADKSDESEAVCKAPIEYRLEGGRNPSEGRLEVKYHGVWGSVCDDDFSAKSAQIACNSLGYYGSAKIEKNIFGPASGPIWLDEVMCHGNESSIDKCSHWNWGEHNCNHTEDVSLRCTAGPPPTRQQRQQSVRLHSVGGGSHNIKGSPSGQISHPAFTLSDIGLWERSSKALHTPRRCGIFKDDLTDEYAHPEERVIKGNIARRGRHPWQATIRTRGRGGISSHWCGAVVISKRHLLTAAHCLYGHPKGSYFVRVGDHYANIAESSEVDSFIENWYTHEKFRDGSHMNNDIAVIVLKTPLKFSDYVQPICLPEKNVPLGENRTCTISGWGSIKSGLSTPSQILRSAQLPILSDATCKRSNVYGDAMTDGMFCAGSMDESVDACEGDSGGPLVCSDEDGETLYGIISWGQHCGYQNRPGVYVRVCHYIDWIYEKINHSLTKF</sequence>
<reference evidence="15 16" key="1">
    <citation type="journal article" date="2007" name="Nature">
        <title>Evolution of genes and genomes on the Drosophila phylogeny.</title>
        <authorList>
            <consortium name="Drosophila 12 Genomes Consortium"/>
            <person name="Clark A.G."/>
            <person name="Eisen M.B."/>
            <person name="Smith D.R."/>
            <person name="Bergman C.M."/>
            <person name="Oliver B."/>
            <person name="Markow T.A."/>
            <person name="Kaufman T.C."/>
            <person name="Kellis M."/>
            <person name="Gelbart W."/>
            <person name="Iyer V.N."/>
            <person name="Pollard D.A."/>
            <person name="Sackton T.B."/>
            <person name="Larracuente A.M."/>
            <person name="Singh N.D."/>
            <person name="Abad J.P."/>
            <person name="Abt D.N."/>
            <person name="Adryan B."/>
            <person name="Aguade M."/>
            <person name="Akashi H."/>
            <person name="Anderson W.W."/>
            <person name="Aquadro C.F."/>
            <person name="Ardell D.H."/>
            <person name="Arguello R."/>
            <person name="Artieri C.G."/>
            <person name="Barbash D.A."/>
            <person name="Barker D."/>
            <person name="Barsanti P."/>
            <person name="Batterham P."/>
            <person name="Batzoglou S."/>
            <person name="Begun D."/>
            <person name="Bhutkar A."/>
            <person name="Blanco E."/>
            <person name="Bosak S.A."/>
            <person name="Bradley R.K."/>
            <person name="Brand A.D."/>
            <person name="Brent M.R."/>
            <person name="Brooks A.N."/>
            <person name="Brown R.H."/>
            <person name="Butlin R.K."/>
            <person name="Caggese C."/>
            <person name="Calvi B.R."/>
            <person name="Bernardo de Carvalho A."/>
            <person name="Caspi A."/>
            <person name="Castrezana S."/>
            <person name="Celniker S.E."/>
            <person name="Chang J.L."/>
            <person name="Chapple C."/>
            <person name="Chatterji S."/>
            <person name="Chinwalla A."/>
            <person name="Civetta A."/>
            <person name="Clifton S.W."/>
            <person name="Comeron J.M."/>
            <person name="Costello J.C."/>
            <person name="Coyne J.A."/>
            <person name="Daub J."/>
            <person name="David R.G."/>
            <person name="Delcher A.L."/>
            <person name="Delehaunty K."/>
            <person name="Do C.B."/>
            <person name="Ebling H."/>
            <person name="Edwards K."/>
            <person name="Eickbush T."/>
            <person name="Evans J.D."/>
            <person name="Filipski A."/>
            <person name="Findeiss S."/>
            <person name="Freyhult E."/>
            <person name="Fulton L."/>
            <person name="Fulton R."/>
            <person name="Garcia A.C."/>
            <person name="Gardiner A."/>
            <person name="Garfield D.A."/>
            <person name="Garvin B.E."/>
            <person name="Gibson G."/>
            <person name="Gilbert D."/>
            <person name="Gnerre S."/>
            <person name="Godfrey J."/>
            <person name="Good R."/>
            <person name="Gotea V."/>
            <person name="Gravely B."/>
            <person name="Greenberg A.J."/>
            <person name="Griffiths-Jones S."/>
            <person name="Gross S."/>
            <person name="Guigo R."/>
            <person name="Gustafson E.A."/>
            <person name="Haerty W."/>
            <person name="Hahn M.W."/>
            <person name="Halligan D.L."/>
            <person name="Halpern A.L."/>
            <person name="Halter G.M."/>
            <person name="Han M.V."/>
            <person name="Heger A."/>
            <person name="Hillier L."/>
            <person name="Hinrichs A.S."/>
            <person name="Holmes I."/>
            <person name="Hoskins R.A."/>
            <person name="Hubisz M.J."/>
            <person name="Hultmark D."/>
            <person name="Huntley M.A."/>
            <person name="Jaffe D.B."/>
            <person name="Jagadeeshan S."/>
            <person name="Jeck W.R."/>
            <person name="Johnson J."/>
            <person name="Jones C.D."/>
            <person name="Jordan W.C."/>
            <person name="Karpen G.H."/>
            <person name="Kataoka E."/>
            <person name="Keightley P.D."/>
            <person name="Kheradpour P."/>
            <person name="Kirkness E.F."/>
            <person name="Koerich L.B."/>
            <person name="Kristiansen K."/>
            <person name="Kudrna D."/>
            <person name="Kulathinal R.J."/>
            <person name="Kumar S."/>
            <person name="Kwok R."/>
            <person name="Lander E."/>
            <person name="Langley C.H."/>
            <person name="Lapoint R."/>
            <person name="Lazzaro B.P."/>
            <person name="Lee S.J."/>
            <person name="Levesque L."/>
            <person name="Li R."/>
            <person name="Lin C.F."/>
            <person name="Lin M.F."/>
            <person name="Lindblad-Toh K."/>
            <person name="Llopart A."/>
            <person name="Long M."/>
            <person name="Low L."/>
            <person name="Lozovsky E."/>
            <person name="Lu J."/>
            <person name="Luo M."/>
            <person name="Machado C.A."/>
            <person name="Makalowski W."/>
            <person name="Marzo M."/>
            <person name="Matsuda M."/>
            <person name="Matzkin L."/>
            <person name="McAllister B."/>
            <person name="McBride C.S."/>
            <person name="McKernan B."/>
            <person name="McKernan K."/>
            <person name="Mendez-Lago M."/>
            <person name="Minx P."/>
            <person name="Mollenhauer M.U."/>
            <person name="Montooth K."/>
            <person name="Mount S.M."/>
            <person name="Mu X."/>
            <person name="Myers E."/>
            <person name="Negre B."/>
            <person name="Newfeld S."/>
            <person name="Nielsen R."/>
            <person name="Noor M.A."/>
            <person name="O'Grady P."/>
            <person name="Pachter L."/>
            <person name="Papaceit M."/>
            <person name="Parisi M.J."/>
            <person name="Parisi M."/>
            <person name="Parts L."/>
            <person name="Pedersen J.S."/>
            <person name="Pesole G."/>
            <person name="Phillippy A.M."/>
            <person name="Ponting C.P."/>
            <person name="Pop M."/>
            <person name="Porcelli D."/>
            <person name="Powell J.R."/>
            <person name="Prohaska S."/>
            <person name="Pruitt K."/>
            <person name="Puig M."/>
            <person name="Quesneville H."/>
            <person name="Ram K.R."/>
            <person name="Rand D."/>
            <person name="Rasmussen M.D."/>
            <person name="Reed L.K."/>
            <person name="Reenan R."/>
            <person name="Reily A."/>
            <person name="Remington K.A."/>
            <person name="Rieger T.T."/>
            <person name="Ritchie M.G."/>
            <person name="Robin C."/>
            <person name="Rogers Y.H."/>
            <person name="Rohde C."/>
            <person name="Rozas J."/>
            <person name="Rubenfield M.J."/>
            <person name="Ruiz A."/>
            <person name="Russo S."/>
            <person name="Salzberg S.L."/>
            <person name="Sanchez-Gracia A."/>
            <person name="Saranga D.J."/>
            <person name="Sato H."/>
            <person name="Schaeffer S.W."/>
            <person name="Schatz M.C."/>
            <person name="Schlenke T."/>
            <person name="Schwartz R."/>
            <person name="Segarra C."/>
            <person name="Singh R.S."/>
            <person name="Sirot L."/>
            <person name="Sirota M."/>
            <person name="Sisneros N.B."/>
            <person name="Smith C.D."/>
            <person name="Smith T.F."/>
            <person name="Spieth J."/>
            <person name="Stage D.E."/>
            <person name="Stark A."/>
            <person name="Stephan W."/>
            <person name="Strausberg R.L."/>
            <person name="Strempel S."/>
            <person name="Sturgill D."/>
            <person name="Sutton G."/>
            <person name="Sutton G.G."/>
            <person name="Tao W."/>
            <person name="Teichmann S."/>
            <person name="Tobari Y.N."/>
            <person name="Tomimura Y."/>
            <person name="Tsolas J.M."/>
            <person name="Valente V.L."/>
            <person name="Venter E."/>
            <person name="Venter J.C."/>
            <person name="Vicario S."/>
            <person name="Vieira F.G."/>
            <person name="Vilella A.J."/>
            <person name="Villasante A."/>
            <person name="Walenz B."/>
            <person name="Wang J."/>
            <person name="Wasserman M."/>
            <person name="Watts T."/>
            <person name="Wilson D."/>
            <person name="Wilson R.K."/>
            <person name="Wing R.A."/>
            <person name="Wolfner M.F."/>
            <person name="Wong A."/>
            <person name="Wong G.K."/>
            <person name="Wu C.I."/>
            <person name="Wu G."/>
            <person name="Yamamoto D."/>
            <person name="Yang H.P."/>
            <person name="Yang S.P."/>
            <person name="Yorke J.A."/>
            <person name="Yoshida K."/>
            <person name="Zdobnov E."/>
            <person name="Zhang P."/>
            <person name="Zhang Y."/>
            <person name="Zimin A.V."/>
            <person name="Baldwin J."/>
            <person name="Abdouelleil A."/>
            <person name="Abdulkadir J."/>
            <person name="Abebe A."/>
            <person name="Abera B."/>
            <person name="Abreu J."/>
            <person name="Acer S.C."/>
            <person name="Aftuck L."/>
            <person name="Alexander A."/>
            <person name="An P."/>
            <person name="Anderson E."/>
            <person name="Anderson S."/>
            <person name="Arachi H."/>
            <person name="Azer M."/>
            <person name="Bachantsang P."/>
            <person name="Barry A."/>
            <person name="Bayul T."/>
            <person name="Berlin A."/>
            <person name="Bessette D."/>
            <person name="Bloom T."/>
            <person name="Blye J."/>
            <person name="Boguslavskiy L."/>
            <person name="Bonnet C."/>
            <person name="Boukhgalter B."/>
            <person name="Bourzgui I."/>
            <person name="Brown A."/>
            <person name="Cahill P."/>
            <person name="Channer S."/>
            <person name="Cheshatsang Y."/>
            <person name="Chuda L."/>
            <person name="Citroen M."/>
            <person name="Collymore A."/>
            <person name="Cooke P."/>
            <person name="Costello M."/>
            <person name="D'Aco K."/>
            <person name="Daza R."/>
            <person name="De Haan G."/>
            <person name="DeGray S."/>
            <person name="DeMaso C."/>
            <person name="Dhargay N."/>
            <person name="Dooley K."/>
            <person name="Dooley E."/>
            <person name="Doricent M."/>
            <person name="Dorje P."/>
            <person name="Dorjee K."/>
            <person name="Dupes A."/>
            <person name="Elong R."/>
            <person name="Falk J."/>
            <person name="Farina A."/>
            <person name="Faro S."/>
            <person name="Ferguson D."/>
            <person name="Fisher S."/>
            <person name="Foley C.D."/>
            <person name="Franke A."/>
            <person name="Friedrich D."/>
            <person name="Gadbois L."/>
            <person name="Gearin G."/>
            <person name="Gearin C.R."/>
            <person name="Giannoukos G."/>
            <person name="Goode T."/>
            <person name="Graham J."/>
            <person name="Grandbois E."/>
            <person name="Grewal S."/>
            <person name="Gyaltsen K."/>
            <person name="Hafez N."/>
            <person name="Hagos B."/>
            <person name="Hall J."/>
            <person name="Henson C."/>
            <person name="Hollinger A."/>
            <person name="Honan T."/>
            <person name="Huard M.D."/>
            <person name="Hughes L."/>
            <person name="Hurhula B."/>
            <person name="Husby M.E."/>
            <person name="Kamat A."/>
            <person name="Kanga B."/>
            <person name="Kashin S."/>
            <person name="Khazanovich D."/>
            <person name="Kisner P."/>
            <person name="Lance K."/>
            <person name="Lara M."/>
            <person name="Lee W."/>
            <person name="Lennon N."/>
            <person name="Letendre F."/>
            <person name="LeVine R."/>
            <person name="Lipovsky A."/>
            <person name="Liu X."/>
            <person name="Liu J."/>
            <person name="Liu S."/>
            <person name="Lokyitsang T."/>
            <person name="Lokyitsang Y."/>
            <person name="Lubonja R."/>
            <person name="Lui A."/>
            <person name="MacDonald P."/>
            <person name="Magnisalis V."/>
            <person name="Maru K."/>
            <person name="Matthews C."/>
            <person name="McCusker W."/>
            <person name="McDonough S."/>
            <person name="Mehta T."/>
            <person name="Meldrim J."/>
            <person name="Meneus L."/>
            <person name="Mihai O."/>
            <person name="Mihalev A."/>
            <person name="Mihova T."/>
            <person name="Mittelman R."/>
            <person name="Mlenga V."/>
            <person name="Montmayeur A."/>
            <person name="Mulrain L."/>
            <person name="Navidi A."/>
            <person name="Naylor J."/>
            <person name="Negash T."/>
            <person name="Nguyen T."/>
            <person name="Nguyen N."/>
            <person name="Nicol R."/>
            <person name="Norbu C."/>
            <person name="Norbu N."/>
            <person name="Novod N."/>
            <person name="O'Neill B."/>
            <person name="Osman S."/>
            <person name="Markiewicz E."/>
            <person name="Oyono O.L."/>
            <person name="Patti C."/>
            <person name="Phunkhang P."/>
            <person name="Pierre F."/>
            <person name="Priest M."/>
            <person name="Raghuraman S."/>
            <person name="Rege F."/>
            <person name="Reyes R."/>
            <person name="Rise C."/>
            <person name="Rogov P."/>
            <person name="Ross K."/>
            <person name="Ryan E."/>
            <person name="Settipalli S."/>
            <person name="Shea T."/>
            <person name="Sherpa N."/>
            <person name="Shi L."/>
            <person name="Shih D."/>
            <person name="Sparrow T."/>
            <person name="Spaulding J."/>
            <person name="Stalker J."/>
            <person name="Stange-Thomann N."/>
            <person name="Stavropoulos S."/>
            <person name="Stone C."/>
            <person name="Strader C."/>
            <person name="Tesfaye S."/>
            <person name="Thomson T."/>
            <person name="Thoulutsang Y."/>
            <person name="Thoulutsang D."/>
            <person name="Topham K."/>
            <person name="Topping I."/>
            <person name="Tsamla T."/>
            <person name="Vassiliev H."/>
            <person name="Vo A."/>
            <person name="Wangchuk T."/>
            <person name="Wangdi T."/>
            <person name="Weiand M."/>
            <person name="Wilkinson J."/>
            <person name="Wilson A."/>
            <person name="Yadav S."/>
            <person name="Young G."/>
            <person name="Yu Q."/>
            <person name="Zembek L."/>
            <person name="Zhong D."/>
            <person name="Zimmer A."/>
            <person name="Zwirko Z."/>
            <person name="Jaffe D.B."/>
            <person name="Alvarez P."/>
            <person name="Brockman W."/>
            <person name="Butler J."/>
            <person name="Chin C."/>
            <person name="Gnerre S."/>
            <person name="Grabherr M."/>
            <person name="Kleber M."/>
            <person name="Mauceli E."/>
            <person name="MacCallum I."/>
        </authorList>
    </citation>
    <scope>NUCLEOTIDE SEQUENCE [LARGE SCALE GENOMIC DNA]</scope>
    <source>
        <strain evidence="16">Tucson 14030-0811.24</strain>
    </source>
</reference>
<feature type="domain" description="Chitin-binding type-2" evidence="14">
    <location>
        <begin position="61"/>
        <end position="117"/>
    </location>
</feature>
<evidence type="ECO:0000256" key="6">
    <source>
        <dbReference type="ARBA" id="ARBA00023157"/>
    </source>
</evidence>
<keyword evidence="6 8" id="KW-1015">Disulfide bond</keyword>
<dbReference type="Gene3D" id="3.10.250.10">
    <property type="entry name" value="SRCR-like domain"/>
    <property type="match status" value="2"/>
</dbReference>
<dbReference type="EMBL" id="CH963876">
    <property type="protein sequence ID" value="EDW76865.2"/>
    <property type="molecule type" value="Genomic_DNA"/>
</dbReference>
<keyword evidence="5 9" id="KW-0720">Serine protease</keyword>
<dbReference type="GO" id="GO:0008061">
    <property type="term" value="F:chitin binding"/>
    <property type="evidence" value="ECO:0007669"/>
    <property type="project" value="InterPro"/>
</dbReference>
<feature type="chain" id="PRO_5006458115" description="Tequila" evidence="11">
    <location>
        <begin position="24"/>
        <end position="2372"/>
    </location>
</feature>
<dbReference type="CDD" id="cd00190">
    <property type="entry name" value="Tryp_SPc"/>
    <property type="match status" value="1"/>
</dbReference>
<feature type="compositionally biased region" description="Polar residues" evidence="10">
    <location>
        <begin position="1685"/>
        <end position="1699"/>
    </location>
</feature>
<dbReference type="PROSITE" id="PS50240">
    <property type="entry name" value="TRYPSIN_DOM"/>
    <property type="match status" value="1"/>
</dbReference>
<evidence type="ECO:0000313" key="15">
    <source>
        <dbReference type="EMBL" id="EDW76865.2"/>
    </source>
</evidence>
<feature type="domain" description="Chitin-binding type-2" evidence="14">
    <location>
        <begin position="144"/>
        <end position="200"/>
    </location>
</feature>
<gene>
    <name evidence="15" type="primary">Dwil\GK16219</name>
    <name evidence="15" type="ORF">Dwil_GK16219</name>
</gene>
<dbReference type="GO" id="GO:0005576">
    <property type="term" value="C:extracellular region"/>
    <property type="evidence" value="ECO:0007669"/>
    <property type="project" value="UniProtKB-SubCell"/>
</dbReference>
<dbReference type="PROSITE" id="PS00134">
    <property type="entry name" value="TRYPSIN_HIS"/>
    <property type="match status" value="1"/>
</dbReference>
<keyword evidence="2" id="KW-0964">Secreted</keyword>
<dbReference type="PROSITE" id="PS01209">
    <property type="entry name" value="LDLRA_1"/>
    <property type="match status" value="1"/>
</dbReference>
<dbReference type="Gene3D" id="2.170.140.10">
    <property type="entry name" value="Chitin binding domain"/>
    <property type="match status" value="5"/>
</dbReference>
<dbReference type="InterPro" id="IPR043504">
    <property type="entry name" value="Peptidase_S1_PA_chymotrypsin"/>
</dbReference>
<feature type="compositionally biased region" description="Low complexity" evidence="10">
    <location>
        <begin position="1230"/>
        <end position="1242"/>
    </location>
</feature>
<feature type="domain" description="SRCR" evidence="13">
    <location>
        <begin position="1950"/>
        <end position="2049"/>
    </location>
</feature>
<protein>
    <recommendedName>
        <fullName evidence="17">Tequila</fullName>
    </recommendedName>
</protein>
<dbReference type="Gene3D" id="3.20.20.80">
    <property type="entry name" value="Glycosidases"/>
    <property type="match status" value="1"/>
</dbReference>
<dbReference type="InterPro" id="IPR001190">
    <property type="entry name" value="SRCR"/>
</dbReference>
<dbReference type="OrthoDB" id="6020543at2759"/>
<dbReference type="InterPro" id="IPR036772">
    <property type="entry name" value="SRCR-like_dom_sf"/>
</dbReference>
<evidence type="ECO:0000256" key="2">
    <source>
        <dbReference type="ARBA" id="ARBA00022525"/>
    </source>
</evidence>
<feature type="compositionally biased region" description="Basic and acidic residues" evidence="10">
    <location>
        <begin position="1708"/>
        <end position="1722"/>
    </location>
</feature>
<feature type="domain" description="Chitin-binding type-2" evidence="14">
    <location>
        <begin position="872"/>
        <end position="928"/>
    </location>
</feature>
<dbReference type="GO" id="GO:0016020">
    <property type="term" value="C:membrane"/>
    <property type="evidence" value="ECO:0007669"/>
    <property type="project" value="InterPro"/>
</dbReference>
<dbReference type="SUPFAM" id="SSF57424">
    <property type="entry name" value="LDL receptor-like module"/>
    <property type="match status" value="1"/>
</dbReference>
<dbReference type="FunFam" id="2.40.10.10:FF:000015">
    <property type="entry name" value="Atrial natriuretic peptide-converting enzyme"/>
    <property type="match status" value="1"/>
</dbReference>
<feature type="region of interest" description="Disordered" evidence="10">
    <location>
        <begin position="1220"/>
        <end position="1371"/>
    </location>
</feature>
<dbReference type="SUPFAM" id="SSF57625">
    <property type="entry name" value="Invertebrate chitin-binding proteins"/>
    <property type="match status" value="9"/>
</dbReference>
<dbReference type="GO" id="GO:0004252">
    <property type="term" value="F:serine-type endopeptidase activity"/>
    <property type="evidence" value="ECO:0007669"/>
    <property type="project" value="InterPro"/>
</dbReference>
<keyword evidence="4 9" id="KW-0378">Hydrolase</keyword>
<evidence type="ECO:0000256" key="4">
    <source>
        <dbReference type="ARBA" id="ARBA00022801"/>
    </source>
</evidence>
<dbReference type="PANTHER" id="PTHR24258:SF128">
    <property type="entry name" value="TEQUILA, ISOFORM G"/>
    <property type="match status" value="1"/>
</dbReference>
<dbReference type="Gene3D" id="4.10.400.10">
    <property type="entry name" value="Low-density Lipoprotein Receptor"/>
    <property type="match status" value="1"/>
</dbReference>
<name>B4MXU6_DROWI</name>
<dbReference type="InterPro" id="IPR036508">
    <property type="entry name" value="Chitin-bd_dom_sf"/>
</dbReference>
<evidence type="ECO:0000256" key="7">
    <source>
        <dbReference type="ARBA" id="ARBA00023180"/>
    </source>
</evidence>
<evidence type="ECO:0000259" key="14">
    <source>
        <dbReference type="PROSITE" id="PS50940"/>
    </source>
</evidence>
<dbReference type="SUPFAM" id="SSF50494">
    <property type="entry name" value="Trypsin-like serine proteases"/>
    <property type="match status" value="1"/>
</dbReference>
<organism evidence="15 16">
    <name type="scientific">Drosophila willistoni</name>
    <name type="common">Fruit fly</name>
    <dbReference type="NCBI Taxonomy" id="7260"/>
    <lineage>
        <taxon>Eukaryota</taxon>
        <taxon>Metazoa</taxon>
        <taxon>Ecdysozoa</taxon>
        <taxon>Arthropoda</taxon>
        <taxon>Hexapoda</taxon>
        <taxon>Insecta</taxon>
        <taxon>Pterygota</taxon>
        <taxon>Neoptera</taxon>
        <taxon>Endopterygota</taxon>
        <taxon>Diptera</taxon>
        <taxon>Brachycera</taxon>
        <taxon>Muscomorpha</taxon>
        <taxon>Ephydroidea</taxon>
        <taxon>Drosophilidae</taxon>
        <taxon>Drosophila</taxon>
        <taxon>Sophophora</taxon>
    </lineage>
</organism>
<feature type="domain" description="Chitin-binding type-2" evidence="14">
    <location>
        <begin position="620"/>
        <end position="677"/>
    </location>
</feature>
<dbReference type="PROSITE" id="PS50068">
    <property type="entry name" value="LDLRA_2"/>
    <property type="match status" value="1"/>
</dbReference>
<dbReference type="InterPro" id="IPR001314">
    <property type="entry name" value="Peptidase_S1A"/>
</dbReference>
<dbReference type="PRINTS" id="PR00722">
    <property type="entry name" value="CHYMOTRYPSIN"/>
</dbReference>
<dbReference type="SMART" id="SM00494">
    <property type="entry name" value="ChtBD2"/>
    <property type="match status" value="10"/>
</dbReference>
<dbReference type="FunFam" id="3.10.250.10:FF:000026">
    <property type="entry name" value="Tequila, isoform D"/>
    <property type="match status" value="2"/>
</dbReference>
<dbReference type="SMR" id="B4MXU6"/>
<dbReference type="GO" id="GO:0006508">
    <property type="term" value="P:proteolysis"/>
    <property type="evidence" value="ECO:0007669"/>
    <property type="project" value="UniProtKB-KW"/>
</dbReference>
<feature type="compositionally biased region" description="Low complexity" evidence="10">
    <location>
        <begin position="1269"/>
        <end position="1278"/>
    </location>
</feature>
<dbReference type="CDD" id="cd00112">
    <property type="entry name" value="LDLa"/>
    <property type="match status" value="2"/>
</dbReference>
<feature type="region of interest" description="Disordered" evidence="10">
    <location>
        <begin position="1553"/>
        <end position="1745"/>
    </location>
</feature>
<evidence type="ECO:0000256" key="10">
    <source>
        <dbReference type="SAM" id="MobiDB-lite"/>
    </source>
</evidence>
<feature type="signal peptide" evidence="11">
    <location>
        <begin position="1"/>
        <end position="23"/>
    </location>
</feature>
<feature type="compositionally biased region" description="Polar residues" evidence="10">
    <location>
        <begin position="1284"/>
        <end position="1308"/>
    </location>
</feature>
<dbReference type="InterPro" id="IPR018114">
    <property type="entry name" value="TRYPSIN_HIS"/>
</dbReference>
<dbReference type="PROSITE" id="PS00135">
    <property type="entry name" value="TRYPSIN_SER"/>
    <property type="match status" value="1"/>
</dbReference>
<feature type="disulfide bond" evidence="8">
    <location>
        <begin position="1870"/>
        <end position="1880"/>
    </location>
</feature>
<dbReference type="PRINTS" id="PR00258">
    <property type="entry name" value="SPERACTRCPTR"/>
</dbReference>
<dbReference type="Pfam" id="PF01607">
    <property type="entry name" value="CBM_14"/>
    <property type="match status" value="7"/>
</dbReference>
<keyword evidence="11" id="KW-0732">Signal</keyword>
<keyword evidence="7" id="KW-0325">Glycoprotein</keyword>
<evidence type="ECO:0000256" key="3">
    <source>
        <dbReference type="ARBA" id="ARBA00022670"/>
    </source>
</evidence>
<evidence type="ECO:0008006" key="17">
    <source>
        <dbReference type="Google" id="ProtNLM"/>
    </source>
</evidence>
<dbReference type="Proteomes" id="UP000007798">
    <property type="component" value="Unassembled WGS sequence"/>
</dbReference>
<evidence type="ECO:0000256" key="8">
    <source>
        <dbReference type="PROSITE-ProRule" id="PRU00196"/>
    </source>
</evidence>
<dbReference type="PROSITE" id="PS00420">
    <property type="entry name" value="SRCR_1"/>
    <property type="match status" value="2"/>
</dbReference>
<dbReference type="Pfam" id="PF00057">
    <property type="entry name" value="Ldl_recept_a"/>
    <property type="match status" value="1"/>
</dbReference>
<dbReference type="Pfam" id="PF00089">
    <property type="entry name" value="Trypsin"/>
    <property type="match status" value="1"/>
</dbReference>
<dbReference type="InterPro" id="IPR036055">
    <property type="entry name" value="LDL_receptor-like_sf"/>
</dbReference>
<feature type="domain" description="Chitin-binding type-2" evidence="14">
    <location>
        <begin position="526"/>
        <end position="583"/>
    </location>
</feature>
<comment type="subcellular location">
    <subcellularLocation>
        <location evidence="1">Secreted</location>
    </subcellularLocation>
</comment>
<dbReference type="GO" id="GO:0050832">
    <property type="term" value="P:defense response to fungus"/>
    <property type="evidence" value="ECO:0007669"/>
    <property type="project" value="UniProtKB-ARBA"/>
</dbReference>
<proteinExistence type="predicted"/>
<dbReference type="Gene3D" id="2.40.10.10">
    <property type="entry name" value="Trypsin-like serine proteases"/>
    <property type="match status" value="1"/>
</dbReference>
<evidence type="ECO:0000256" key="11">
    <source>
        <dbReference type="SAM" id="SignalP"/>
    </source>
</evidence>
<feature type="compositionally biased region" description="Low complexity" evidence="10">
    <location>
        <begin position="1611"/>
        <end position="1632"/>
    </location>
</feature>
<dbReference type="GO" id="GO:0035008">
    <property type="term" value="P:positive regulation of melanization defense response"/>
    <property type="evidence" value="ECO:0007669"/>
    <property type="project" value="UniProtKB-ARBA"/>
</dbReference>
<dbReference type="InterPro" id="IPR001254">
    <property type="entry name" value="Trypsin_dom"/>
</dbReference>
<feature type="domain" description="Chitin-binding type-2" evidence="14">
    <location>
        <begin position="947"/>
        <end position="1001"/>
    </location>
</feature>
<keyword evidence="3 9" id="KW-0645">Protease</keyword>
<evidence type="ECO:0000256" key="5">
    <source>
        <dbReference type="ARBA" id="ARBA00022825"/>
    </source>
</evidence>
<dbReference type="SMART" id="SM00020">
    <property type="entry name" value="Tryp_SPc"/>
    <property type="match status" value="1"/>
</dbReference>